<proteinExistence type="predicted"/>
<dbReference type="AlphaFoldDB" id="A0AAP0LYD9"/>
<dbReference type="InterPro" id="IPR029071">
    <property type="entry name" value="Ubiquitin-like_domsf"/>
</dbReference>
<dbReference type="InterPro" id="IPR022617">
    <property type="entry name" value="Rad60/SUMO-like_dom"/>
</dbReference>
<evidence type="ECO:0000259" key="1">
    <source>
        <dbReference type="PROSITE" id="PS50053"/>
    </source>
</evidence>
<dbReference type="EMBL" id="JBCGBO010000024">
    <property type="protein sequence ID" value="KAK9183480.1"/>
    <property type="molecule type" value="Genomic_DNA"/>
</dbReference>
<comment type="caution">
    <text evidence="2">The sequence shown here is derived from an EMBL/GenBank/DDBJ whole genome shotgun (WGS) entry which is preliminary data.</text>
</comment>
<dbReference type="Gene3D" id="3.10.20.90">
    <property type="entry name" value="Phosphatidylinositol 3-kinase Catalytic Subunit, Chain A, domain 1"/>
    <property type="match status" value="1"/>
</dbReference>
<dbReference type="PROSITE" id="PS50053">
    <property type="entry name" value="UBIQUITIN_2"/>
    <property type="match status" value="1"/>
</dbReference>
<evidence type="ECO:0000313" key="3">
    <source>
        <dbReference type="Proteomes" id="UP001428341"/>
    </source>
</evidence>
<keyword evidence="3" id="KW-1185">Reference proteome</keyword>
<protein>
    <recommendedName>
        <fullName evidence="1">Ubiquitin-like domain-containing protein</fullName>
    </recommendedName>
</protein>
<dbReference type="Pfam" id="PF11976">
    <property type="entry name" value="Rad60-SLD"/>
    <property type="match status" value="1"/>
</dbReference>
<organism evidence="2 3">
    <name type="scientific">Citrus x changshan-huyou</name>
    <dbReference type="NCBI Taxonomy" id="2935761"/>
    <lineage>
        <taxon>Eukaryota</taxon>
        <taxon>Viridiplantae</taxon>
        <taxon>Streptophyta</taxon>
        <taxon>Embryophyta</taxon>
        <taxon>Tracheophyta</taxon>
        <taxon>Spermatophyta</taxon>
        <taxon>Magnoliopsida</taxon>
        <taxon>eudicotyledons</taxon>
        <taxon>Gunneridae</taxon>
        <taxon>Pentapetalae</taxon>
        <taxon>rosids</taxon>
        <taxon>malvids</taxon>
        <taxon>Sapindales</taxon>
        <taxon>Rutaceae</taxon>
        <taxon>Aurantioideae</taxon>
        <taxon>Citrus</taxon>
    </lineage>
</organism>
<dbReference type="Proteomes" id="UP001428341">
    <property type="component" value="Unassembled WGS sequence"/>
</dbReference>
<dbReference type="SUPFAM" id="SSF54236">
    <property type="entry name" value="Ubiquitin-like"/>
    <property type="match status" value="1"/>
</dbReference>
<reference evidence="2 3" key="1">
    <citation type="submission" date="2024-05" db="EMBL/GenBank/DDBJ databases">
        <title>Haplotype-resolved chromosome-level genome assembly of Huyou (Citrus changshanensis).</title>
        <authorList>
            <person name="Miao C."/>
            <person name="Chen W."/>
            <person name="Wu Y."/>
            <person name="Wang L."/>
            <person name="Zhao S."/>
            <person name="Grierson D."/>
            <person name="Xu C."/>
            <person name="Chen K."/>
        </authorList>
    </citation>
    <scope>NUCLEOTIDE SEQUENCE [LARGE SCALE GENOMIC DNA]</scope>
    <source>
        <strain evidence="2">01-14</strain>
        <tissue evidence="2">Leaf</tissue>
    </source>
</reference>
<sequence>MLKPSSSKNNKKPQHLINLIIKSQDGDKRFFQFNHDVEIKRLLIKYCETKSQPFKSTPFLINGNRFDYSKTPDQLGLKDGDEIDAMYHAFGGGHDHRA</sequence>
<evidence type="ECO:0000313" key="2">
    <source>
        <dbReference type="EMBL" id="KAK9183480.1"/>
    </source>
</evidence>
<accession>A0AAP0LYD9</accession>
<feature type="domain" description="Ubiquitin-like" evidence="1">
    <location>
        <begin position="17"/>
        <end position="92"/>
    </location>
</feature>
<dbReference type="InterPro" id="IPR000626">
    <property type="entry name" value="Ubiquitin-like_dom"/>
</dbReference>
<name>A0AAP0LYD9_9ROSI</name>
<dbReference type="PANTHER" id="PTHR10562">
    <property type="entry name" value="SMALL UBIQUITIN-RELATED MODIFIER"/>
    <property type="match status" value="1"/>
</dbReference>
<gene>
    <name evidence="2" type="ORF">WN944_026632</name>
</gene>